<proteinExistence type="predicted"/>
<dbReference type="InterPro" id="IPR036398">
    <property type="entry name" value="CA_dom_sf"/>
</dbReference>
<dbReference type="AlphaFoldDB" id="A0ABC9W945"/>
<organism evidence="2 3">
    <name type="scientific">Grus japonensis</name>
    <name type="common">Japanese crane</name>
    <name type="synonym">Red-crowned crane</name>
    <dbReference type="NCBI Taxonomy" id="30415"/>
    <lineage>
        <taxon>Eukaryota</taxon>
        <taxon>Metazoa</taxon>
        <taxon>Chordata</taxon>
        <taxon>Craniata</taxon>
        <taxon>Vertebrata</taxon>
        <taxon>Euteleostomi</taxon>
        <taxon>Archelosauria</taxon>
        <taxon>Archosauria</taxon>
        <taxon>Dinosauria</taxon>
        <taxon>Saurischia</taxon>
        <taxon>Theropoda</taxon>
        <taxon>Coelurosauria</taxon>
        <taxon>Aves</taxon>
        <taxon>Neognathae</taxon>
        <taxon>Neoaves</taxon>
        <taxon>Gruiformes</taxon>
        <taxon>Gruidae</taxon>
        <taxon>Grus</taxon>
    </lineage>
</organism>
<dbReference type="Pfam" id="PF00194">
    <property type="entry name" value="Carb_anhydrase"/>
    <property type="match status" value="1"/>
</dbReference>
<dbReference type="SUPFAM" id="SSF51069">
    <property type="entry name" value="Carbonic anhydrase"/>
    <property type="match status" value="1"/>
</dbReference>
<dbReference type="Gene3D" id="3.10.200.10">
    <property type="entry name" value="Alpha carbonic anhydrase"/>
    <property type="match status" value="1"/>
</dbReference>
<gene>
    <name evidence="2" type="ORF">GRJ2_000673400</name>
</gene>
<comment type="caution">
    <text evidence="2">The sequence shown here is derived from an EMBL/GenBank/DDBJ whole genome shotgun (WGS) entry which is preliminary data.</text>
</comment>
<accession>A0ABC9W945</accession>
<evidence type="ECO:0000259" key="1">
    <source>
        <dbReference type="PROSITE" id="PS51144"/>
    </source>
</evidence>
<dbReference type="SMART" id="SM01057">
    <property type="entry name" value="Carb_anhydrase"/>
    <property type="match status" value="1"/>
</dbReference>
<name>A0ABC9W945_GRUJA</name>
<evidence type="ECO:0000313" key="2">
    <source>
        <dbReference type="EMBL" id="GAB0182081.1"/>
    </source>
</evidence>
<sequence length="655" mass="74334">MINPNYYPWGYDSDNGPDQWHKNYPSAKGRHQSPIEINNKEVHYDRSLLPWFASYDPGAAKTILNNGKTCRVVFDDSFDRSVLRGGPLPGIYRLRQLHFHWGSSDDHGSEHVVNGVRYAGELHLLHWNPKYSNYLDAVRRTDGIAVLAIFLQVGKTPKPEMKRILEEINAIKTKGKEAPFPNFDPSILFPKSHDYWTYHGSFTTPPCEECITWIILREPIIVSSDQMAKLRSLSKNAENEPDLPLVDNWRPTQPRYFRMGSVLGPVLFNIFINDTDSGIECTLSRFADDTNLSGAVDMPEGWDAIQRDLEKLKKWAHVNLMRFNKAKCKVLHLDQGNPQYQYRLGDEGIESSPVEKDLGVLVDEKLNMSWQCAFAAQEPSCTLRTRNPSGVVSIDLTNLINFYDDMSGLVNEGSTVDIVYLNSSEALTLSPIRFSQKTLFMYGLDEQTLRWTENWLNGQAQRVVISGMKLSWRPVTSGVSQESVLGSVLFNIFINDLDDGAECTLSKFAHDTKLGGVAETPKSCAATQRDLDRLEIWANRNITKFNKEKYTVLHLGSNNPVHQYMMGATHLESNLAEQDMQVLVDIKLNMSQQCALEAKKVNGVLSCIRESVATRQREVILPLCSALVFWVQCWSPQYERDMDILESAMKGHEDD</sequence>
<dbReference type="PROSITE" id="PS51144">
    <property type="entry name" value="ALPHA_CA_2"/>
    <property type="match status" value="1"/>
</dbReference>
<feature type="domain" description="Alpha-carbonic anhydrase" evidence="1">
    <location>
        <begin position="7"/>
        <end position="264"/>
    </location>
</feature>
<dbReference type="InterPro" id="IPR018338">
    <property type="entry name" value="Carbonic_anhydrase_a-class_CS"/>
</dbReference>
<reference evidence="2 3" key="1">
    <citation type="submission" date="2024-06" db="EMBL/GenBank/DDBJ databases">
        <title>The draft genome of Grus japonensis, version 3.</title>
        <authorList>
            <person name="Nabeshima K."/>
            <person name="Suzuki S."/>
            <person name="Onuma M."/>
        </authorList>
    </citation>
    <scope>NUCLEOTIDE SEQUENCE [LARGE SCALE GENOMIC DNA]</scope>
    <source>
        <strain evidence="2 3">451A</strain>
    </source>
</reference>
<dbReference type="InterPro" id="IPR000477">
    <property type="entry name" value="RT_dom"/>
</dbReference>
<evidence type="ECO:0000313" key="3">
    <source>
        <dbReference type="Proteomes" id="UP001623348"/>
    </source>
</evidence>
<dbReference type="InterPro" id="IPR001148">
    <property type="entry name" value="CA_dom"/>
</dbReference>
<protein>
    <submittedName>
        <fullName evidence="2">Carbonic anhydrase 3-like</fullName>
    </submittedName>
</protein>
<dbReference type="Proteomes" id="UP001623348">
    <property type="component" value="Unassembled WGS sequence"/>
</dbReference>
<dbReference type="PROSITE" id="PS00162">
    <property type="entry name" value="ALPHA_CA_1"/>
    <property type="match status" value="1"/>
</dbReference>
<keyword evidence="3" id="KW-1185">Reference proteome</keyword>
<dbReference type="Pfam" id="PF00078">
    <property type="entry name" value="RVT_1"/>
    <property type="match status" value="1"/>
</dbReference>
<dbReference type="EMBL" id="BAAFJT010000002">
    <property type="protein sequence ID" value="GAB0182081.1"/>
    <property type="molecule type" value="Genomic_DNA"/>
</dbReference>
<dbReference type="PANTHER" id="PTHR33332">
    <property type="entry name" value="REVERSE TRANSCRIPTASE DOMAIN-CONTAINING PROTEIN"/>
    <property type="match status" value="1"/>
</dbReference>